<dbReference type="Pfam" id="PF17200">
    <property type="entry name" value="sCache_2"/>
    <property type="match status" value="1"/>
</dbReference>
<dbReference type="GO" id="GO:0006935">
    <property type="term" value="P:chemotaxis"/>
    <property type="evidence" value="ECO:0007669"/>
    <property type="project" value="InterPro"/>
</dbReference>
<gene>
    <name evidence="11" type="ORF">GCM10011289_11910</name>
</gene>
<dbReference type="FunFam" id="1.10.287.950:FF:000001">
    <property type="entry name" value="Methyl-accepting chemotaxis sensory transducer"/>
    <property type="match status" value="1"/>
</dbReference>
<dbReference type="GO" id="GO:0007165">
    <property type="term" value="P:signal transduction"/>
    <property type="evidence" value="ECO:0007669"/>
    <property type="project" value="UniProtKB-KW"/>
</dbReference>
<evidence type="ECO:0000256" key="8">
    <source>
        <dbReference type="PROSITE-ProRule" id="PRU00284"/>
    </source>
</evidence>
<name>A0A918NZZ1_9NEIS</name>
<comment type="similarity">
    <text evidence="7">Belongs to the methyl-accepting chemotaxis (MCP) protein family.</text>
</comment>
<feature type="transmembrane region" description="Helical" evidence="9">
    <location>
        <begin position="189"/>
        <end position="210"/>
    </location>
</feature>
<keyword evidence="4 9" id="KW-1133">Transmembrane helix</keyword>
<keyword evidence="12" id="KW-1185">Reference proteome</keyword>
<feature type="transmembrane region" description="Helical" evidence="9">
    <location>
        <begin position="12"/>
        <end position="33"/>
    </location>
</feature>
<dbReference type="SMART" id="SM01049">
    <property type="entry name" value="Cache_2"/>
    <property type="match status" value="1"/>
</dbReference>
<dbReference type="PRINTS" id="PR00260">
    <property type="entry name" value="CHEMTRNSDUCR"/>
</dbReference>
<proteinExistence type="inferred from homology"/>
<dbReference type="PANTHER" id="PTHR32089">
    <property type="entry name" value="METHYL-ACCEPTING CHEMOTAXIS PROTEIN MCPB"/>
    <property type="match status" value="1"/>
</dbReference>
<dbReference type="InterPro" id="IPR004090">
    <property type="entry name" value="Chemotax_Me-accpt_rcpt"/>
</dbReference>
<evidence type="ECO:0000259" key="10">
    <source>
        <dbReference type="PROSITE" id="PS50111"/>
    </source>
</evidence>
<keyword evidence="5 9" id="KW-0472">Membrane</keyword>
<comment type="caution">
    <text evidence="11">The sequence shown here is derived from an EMBL/GenBank/DDBJ whole genome shotgun (WGS) entry which is preliminary data.</text>
</comment>
<dbReference type="CDD" id="cd11386">
    <property type="entry name" value="MCP_signal"/>
    <property type="match status" value="1"/>
</dbReference>
<dbReference type="InterPro" id="IPR033480">
    <property type="entry name" value="sCache_2"/>
</dbReference>
<dbReference type="SMART" id="SM00283">
    <property type="entry name" value="MA"/>
    <property type="match status" value="1"/>
</dbReference>
<organism evidence="11 12">
    <name type="scientific">Paludibacterium paludis</name>
    <dbReference type="NCBI Taxonomy" id="1225769"/>
    <lineage>
        <taxon>Bacteria</taxon>
        <taxon>Pseudomonadati</taxon>
        <taxon>Pseudomonadota</taxon>
        <taxon>Betaproteobacteria</taxon>
        <taxon>Neisseriales</taxon>
        <taxon>Chromobacteriaceae</taxon>
        <taxon>Paludibacterium</taxon>
    </lineage>
</organism>
<accession>A0A918NZZ1</accession>
<dbReference type="Gene3D" id="3.30.450.20">
    <property type="entry name" value="PAS domain"/>
    <property type="match status" value="1"/>
</dbReference>
<evidence type="ECO:0000313" key="11">
    <source>
        <dbReference type="EMBL" id="GGY10750.1"/>
    </source>
</evidence>
<dbReference type="InterPro" id="IPR004089">
    <property type="entry name" value="MCPsignal_dom"/>
</dbReference>
<protein>
    <submittedName>
        <fullName evidence="11">Methyl-accepting chemotaxis protein</fullName>
    </submittedName>
</protein>
<dbReference type="EMBL" id="BMYX01000005">
    <property type="protein sequence ID" value="GGY10750.1"/>
    <property type="molecule type" value="Genomic_DNA"/>
</dbReference>
<feature type="domain" description="Methyl-accepting transducer" evidence="10">
    <location>
        <begin position="272"/>
        <end position="508"/>
    </location>
</feature>
<dbReference type="SUPFAM" id="SSF58104">
    <property type="entry name" value="Methyl-accepting chemotaxis protein (MCP) signaling domain"/>
    <property type="match status" value="1"/>
</dbReference>
<keyword evidence="3 9" id="KW-0812">Transmembrane</keyword>
<reference evidence="11" key="2">
    <citation type="submission" date="2020-09" db="EMBL/GenBank/DDBJ databases">
        <authorList>
            <person name="Sun Q."/>
            <person name="Kim S."/>
        </authorList>
    </citation>
    <scope>NUCLEOTIDE SEQUENCE</scope>
    <source>
        <strain evidence="11">KCTC 32182</strain>
    </source>
</reference>
<sequence length="545" mass="58621">MLQKLTLRARLLWMTVVVAGLSTLLGALMIHAIESQMMNDRQDRIRGQVENAMSLLKYYERMSSDGKMSEADAQRDAKQALTALRFDGKEYFFVLDKSMRWLAHGTSPALVGKDMHGVKIPEGGNLGTLFDETLQRGRGNGFVHFSWSKPGAETPQPKMAYIDTSPRWGWVVGTGLYLDDIHDAVVEQWLSIGVQVLVIILATVGLGMLLQRSVMRELGAEPAVAAGIVRQIASGQLSTPVTVRQGDKDSLIAHIAHMQEELRSMVSAIVASADEVRRLTEEVVGGAGEVADNSRQQSEGATSMAASIEQLTVSITHLSEHARDARALSEESGSLSADGGEVISRAVGEMREINRTVDQAAESIDELTAKTEAISSIMQVIRDVADQTNLLALNAAIEAARAGEAGRGFAVVADEVRKLSERTATSTQEIAGMIGDVQTGSTASRERMNEAVDRAKTGLALAEQGGESIGRIRQSASGVVGVVQDISSALNEQGIASQDIARHVEQIAQMAQVNAETASRTSDSVERMGQVTEKLRAIVGRFCVE</sequence>
<evidence type="ECO:0000256" key="5">
    <source>
        <dbReference type="ARBA" id="ARBA00023136"/>
    </source>
</evidence>
<evidence type="ECO:0000256" key="2">
    <source>
        <dbReference type="ARBA" id="ARBA00022475"/>
    </source>
</evidence>
<evidence type="ECO:0000256" key="1">
    <source>
        <dbReference type="ARBA" id="ARBA00004651"/>
    </source>
</evidence>
<dbReference type="Gene3D" id="1.10.287.950">
    <property type="entry name" value="Methyl-accepting chemotaxis protein"/>
    <property type="match status" value="1"/>
</dbReference>
<keyword evidence="2" id="KW-1003">Cell membrane</keyword>
<dbReference type="Pfam" id="PF00015">
    <property type="entry name" value="MCPsignal"/>
    <property type="match status" value="1"/>
</dbReference>
<comment type="subcellular location">
    <subcellularLocation>
        <location evidence="1">Cell membrane</location>
        <topology evidence="1">Multi-pass membrane protein</topology>
    </subcellularLocation>
</comment>
<evidence type="ECO:0000313" key="12">
    <source>
        <dbReference type="Proteomes" id="UP000645257"/>
    </source>
</evidence>
<dbReference type="PANTHER" id="PTHR32089:SF119">
    <property type="entry name" value="METHYL-ACCEPTING CHEMOTAXIS PROTEIN CTPL"/>
    <property type="match status" value="1"/>
</dbReference>
<evidence type="ECO:0000256" key="6">
    <source>
        <dbReference type="ARBA" id="ARBA00023224"/>
    </source>
</evidence>
<reference evidence="11" key="1">
    <citation type="journal article" date="2014" name="Int. J. Syst. Evol. Microbiol.">
        <title>Complete genome sequence of Corynebacterium casei LMG S-19264T (=DSM 44701T), isolated from a smear-ripened cheese.</title>
        <authorList>
            <consortium name="US DOE Joint Genome Institute (JGI-PGF)"/>
            <person name="Walter F."/>
            <person name="Albersmeier A."/>
            <person name="Kalinowski J."/>
            <person name="Ruckert C."/>
        </authorList>
    </citation>
    <scope>NUCLEOTIDE SEQUENCE</scope>
    <source>
        <strain evidence="11">KCTC 32182</strain>
    </source>
</reference>
<dbReference type="Proteomes" id="UP000645257">
    <property type="component" value="Unassembled WGS sequence"/>
</dbReference>
<evidence type="ECO:0000256" key="9">
    <source>
        <dbReference type="SAM" id="Phobius"/>
    </source>
</evidence>
<dbReference type="PROSITE" id="PS50111">
    <property type="entry name" value="CHEMOTAXIS_TRANSDUC_2"/>
    <property type="match status" value="1"/>
</dbReference>
<dbReference type="AlphaFoldDB" id="A0A918NZZ1"/>
<evidence type="ECO:0000256" key="7">
    <source>
        <dbReference type="ARBA" id="ARBA00029447"/>
    </source>
</evidence>
<dbReference type="GO" id="GO:0005886">
    <property type="term" value="C:plasma membrane"/>
    <property type="evidence" value="ECO:0007669"/>
    <property type="project" value="UniProtKB-SubCell"/>
</dbReference>
<evidence type="ECO:0000256" key="4">
    <source>
        <dbReference type="ARBA" id="ARBA00022989"/>
    </source>
</evidence>
<evidence type="ECO:0000256" key="3">
    <source>
        <dbReference type="ARBA" id="ARBA00022692"/>
    </source>
</evidence>
<dbReference type="GO" id="GO:0004888">
    <property type="term" value="F:transmembrane signaling receptor activity"/>
    <property type="evidence" value="ECO:0007669"/>
    <property type="project" value="InterPro"/>
</dbReference>
<keyword evidence="6 8" id="KW-0807">Transducer</keyword>
<dbReference type="RefSeq" id="WP_189532252.1">
    <property type="nucleotide sequence ID" value="NZ_BMYX01000005.1"/>
</dbReference>